<evidence type="ECO:0000256" key="2">
    <source>
        <dbReference type="SAM" id="Phobius"/>
    </source>
</evidence>
<evidence type="ECO:0000313" key="4">
    <source>
        <dbReference type="EMBL" id="KAL3074974.1"/>
    </source>
</evidence>
<keyword evidence="2" id="KW-0812">Transmembrane</keyword>
<name>A0ABD2I394_HETSC</name>
<organism evidence="4 5">
    <name type="scientific">Heterodera schachtii</name>
    <name type="common">Sugarbeet cyst nematode worm</name>
    <name type="synonym">Tylenchus schachtii</name>
    <dbReference type="NCBI Taxonomy" id="97005"/>
    <lineage>
        <taxon>Eukaryota</taxon>
        <taxon>Metazoa</taxon>
        <taxon>Ecdysozoa</taxon>
        <taxon>Nematoda</taxon>
        <taxon>Chromadorea</taxon>
        <taxon>Rhabditida</taxon>
        <taxon>Tylenchina</taxon>
        <taxon>Tylenchomorpha</taxon>
        <taxon>Tylenchoidea</taxon>
        <taxon>Heteroderidae</taxon>
        <taxon>Heteroderinae</taxon>
        <taxon>Heterodera</taxon>
    </lineage>
</organism>
<dbReference type="Pfam" id="PF02520">
    <property type="entry name" value="ANIS5_cation-bd"/>
    <property type="match status" value="1"/>
</dbReference>
<evidence type="ECO:0000259" key="3">
    <source>
        <dbReference type="Pfam" id="PF02520"/>
    </source>
</evidence>
<proteinExistence type="predicted"/>
<dbReference type="PANTHER" id="PTHR21593:SF36">
    <property type="entry name" value="DUF148 DOMAIN-CONTAINING PROTEIN-RELATED"/>
    <property type="match status" value="1"/>
</dbReference>
<sequence length="296" mass="33116">MFRHLSRLSTTSPWLFLVYIVVLPFLFTLCLLTIFTTTKTTTTMATRTMALAEDLNVAEHLLQRSARDTSADEDDDGGDFDGRSNETESDSAQFGSQLKRDGAAGGISIGTFLGNISAPARAQLHNIVNNASMTKKEMSEALDTWAQAQGQLFNTVYLGLKAAYESARQQLDQRHAAQMQNQTQAVREADTKIQTIANNQFITLAEEKQQMVEQMAKFPADVQQTLRQFAPYPYNKNPEDEAAGTARSGWHKNASQPTVSQYIHRKCAFRGRFFLPPVPSSIRHETLRQNETTKCQ</sequence>
<comment type="caution">
    <text evidence="4">The sequence shown here is derived from an EMBL/GenBank/DDBJ whole genome shotgun (WGS) entry which is preliminary data.</text>
</comment>
<feature type="region of interest" description="Disordered" evidence="1">
    <location>
        <begin position="65"/>
        <end position="96"/>
    </location>
</feature>
<dbReference type="Proteomes" id="UP001620645">
    <property type="component" value="Unassembled WGS sequence"/>
</dbReference>
<keyword evidence="2" id="KW-0472">Membrane</keyword>
<evidence type="ECO:0000256" key="1">
    <source>
        <dbReference type="SAM" id="MobiDB-lite"/>
    </source>
</evidence>
<evidence type="ECO:0000313" key="5">
    <source>
        <dbReference type="Proteomes" id="UP001620645"/>
    </source>
</evidence>
<dbReference type="EMBL" id="JBICCN010000356">
    <property type="protein sequence ID" value="KAL3074974.1"/>
    <property type="molecule type" value="Genomic_DNA"/>
</dbReference>
<feature type="transmembrane region" description="Helical" evidence="2">
    <location>
        <begin position="12"/>
        <end position="35"/>
    </location>
</feature>
<dbReference type="InterPro" id="IPR052823">
    <property type="entry name" value="SXP/RAL-2_related"/>
</dbReference>
<feature type="region of interest" description="Disordered" evidence="1">
    <location>
        <begin position="236"/>
        <end position="256"/>
    </location>
</feature>
<feature type="domain" description="SXP/RAL-2 family protein Ani s 5-like cation-binding" evidence="3">
    <location>
        <begin position="120"/>
        <end position="223"/>
    </location>
</feature>
<dbReference type="PANTHER" id="PTHR21593">
    <property type="entry name" value="PRION-LIKE- Q/N-RICH -DOMAIN-BEARING PROTEIN PROTEIN"/>
    <property type="match status" value="1"/>
</dbReference>
<dbReference type="AlphaFoldDB" id="A0ABD2I394"/>
<keyword evidence="2" id="KW-1133">Transmembrane helix</keyword>
<protein>
    <recommendedName>
        <fullName evidence="3">SXP/RAL-2 family protein Ani s 5-like cation-binding domain-containing protein</fullName>
    </recommendedName>
</protein>
<dbReference type="InterPro" id="IPR003677">
    <property type="entry name" value="ANIS5_cation-bd"/>
</dbReference>
<gene>
    <name evidence="4" type="ORF">niasHS_014419</name>
</gene>
<accession>A0ABD2I394</accession>
<keyword evidence="5" id="KW-1185">Reference proteome</keyword>
<reference evidence="4 5" key="1">
    <citation type="submission" date="2024-10" db="EMBL/GenBank/DDBJ databases">
        <authorList>
            <person name="Kim D."/>
        </authorList>
    </citation>
    <scope>NUCLEOTIDE SEQUENCE [LARGE SCALE GENOMIC DNA]</scope>
    <source>
        <strain evidence="4">Taebaek</strain>
    </source>
</reference>